<gene>
    <name evidence="4" type="primary">Aste57867_15318</name>
    <name evidence="3" type="ORF">As57867_015262</name>
    <name evidence="4" type="ORF">ASTE57867_15318</name>
</gene>
<dbReference type="EMBL" id="VJMH01005648">
    <property type="protein sequence ID" value="KAF0693744.1"/>
    <property type="molecule type" value="Genomic_DNA"/>
</dbReference>
<protein>
    <submittedName>
        <fullName evidence="4">Aste57867_15318 protein</fullName>
    </submittedName>
</protein>
<evidence type="ECO:0000313" key="5">
    <source>
        <dbReference type="Proteomes" id="UP000332933"/>
    </source>
</evidence>
<evidence type="ECO:0000256" key="1">
    <source>
        <dbReference type="SAM" id="MobiDB-lite"/>
    </source>
</evidence>
<feature type="region of interest" description="Disordered" evidence="1">
    <location>
        <begin position="235"/>
        <end position="263"/>
    </location>
</feature>
<reference evidence="3" key="2">
    <citation type="submission" date="2019-06" db="EMBL/GenBank/DDBJ databases">
        <title>Genomics analysis of Aphanomyces spp. identifies a new class of oomycete effector associated with host adaptation.</title>
        <authorList>
            <person name="Gaulin E."/>
        </authorList>
    </citation>
    <scope>NUCLEOTIDE SEQUENCE</scope>
    <source>
        <strain evidence="3">CBS 578.67</strain>
    </source>
</reference>
<dbReference type="EMBL" id="CAADRA010005669">
    <property type="protein sequence ID" value="VFT92127.1"/>
    <property type="molecule type" value="Genomic_DNA"/>
</dbReference>
<evidence type="ECO:0000259" key="2">
    <source>
        <dbReference type="Pfam" id="PF25534"/>
    </source>
</evidence>
<dbReference type="InterPro" id="IPR057678">
    <property type="entry name" value="DUF7918"/>
</dbReference>
<organism evidence="4 5">
    <name type="scientific">Aphanomyces stellatus</name>
    <dbReference type="NCBI Taxonomy" id="120398"/>
    <lineage>
        <taxon>Eukaryota</taxon>
        <taxon>Sar</taxon>
        <taxon>Stramenopiles</taxon>
        <taxon>Oomycota</taxon>
        <taxon>Saprolegniomycetes</taxon>
        <taxon>Saprolegniales</taxon>
        <taxon>Verrucalvaceae</taxon>
        <taxon>Aphanomyces</taxon>
    </lineage>
</organism>
<reference evidence="4 5" key="1">
    <citation type="submission" date="2019-03" db="EMBL/GenBank/DDBJ databases">
        <authorList>
            <person name="Gaulin E."/>
            <person name="Dumas B."/>
        </authorList>
    </citation>
    <scope>NUCLEOTIDE SEQUENCE [LARGE SCALE GENOMIC DNA]</scope>
    <source>
        <strain evidence="4">CBS 568.67</strain>
    </source>
</reference>
<dbReference type="Pfam" id="PF25534">
    <property type="entry name" value="DUF7918"/>
    <property type="match status" value="1"/>
</dbReference>
<feature type="domain" description="DUF7918" evidence="2">
    <location>
        <begin position="29"/>
        <end position="229"/>
    </location>
</feature>
<evidence type="ECO:0000313" key="3">
    <source>
        <dbReference type="EMBL" id="KAF0693744.1"/>
    </source>
</evidence>
<proteinExistence type="predicted"/>
<evidence type="ECO:0000313" key="4">
    <source>
        <dbReference type="EMBL" id="VFT92127.1"/>
    </source>
</evidence>
<dbReference type="Proteomes" id="UP000332933">
    <property type="component" value="Unassembled WGS sequence"/>
</dbReference>
<sequence length="364" mass="40861">MFLANKIVAFRGFTIQITPSALMLLSDFEVRVIVDEHDGQYAAPEFKTRVSVDGKATSAYIEAAIGKEYWLQYRYVGRTALSNKEARRLDFYIDGAVVAEAIAHNTTSNTTDVKLATSSGWRQFRFCKPSHDDGRANHDPKRLAQIGSIVVHVMRGTATGVKIKTPHTPIKPEFIKHLNVKDASSAVVTSVGKPTTNESPPIATNKRAFVQSTLLQTFKFTYMPRQELVHIMDERDEAPRPRSKQTKHARIIDDDDDDDDAPRAKCQKRNVTSMVSTEKPAISTTKAIDVVDLNDGEWDRRGATSKKWTARQEACRQIQALKPALGHLYLPAVDLLTRATFAKAFVVIAAPDQVEWLRWKLREL</sequence>
<name>A0A485L3V7_9STRA</name>
<accession>A0A485L3V7</accession>
<keyword evidence="5" id="KW-1185">Reference proteome</keyword>
<dbReference type="AlphaFoldDB" id="A0A485L3V7"/>
<dbReference type="OrthoDB" id="64198at2759"/>